<keyword evidence="1" id="KW-0812">Transmembrane</keyword>
<proteinExistence type="predicted"/>
<dbReference type="KEGG" id="pabo:BCY86_08950"/>
<dbReference type="EMBL" id="CP016908">
    <property type="protein sequence ID" value="APS00792.1"/>
    <property type="molecule type" value="Genomic_DNA"/>
</dbReference>
<organism evidence="2 3">
    <name type="scientific">Pajaroellobacter abortibovis</name>
    <dbReference type="NCBI Taxonomy" id="1882918"/>
    <lineage>
        <taxon>Bacteria</taxon>
        <taxon>Pseudomonadati</taxon>
        <taxon>Myxococcota</taxon>
        <taxon>Polyangia</taxon>
        <taxon>Polyangiales</taxon>
        <taxon>Polyangiaceae</taxon>
    </lineage>
</organism>
<accession>A0A1L6MZ39</accession>
<gene>
    <name evidence="2" type="ORF">BCY86_08950</name>
</gene>
<sequence>MGLYVAADVSQQAHTLSCFVSAKTIVGHNCCFCFVVIGWPSSKKWIAAFGGGFLLMMAIYLDAFAELFLPAGVLTLIMVALDGEPLPFRIKSLLSGSSGLVLGLLTVKWIYRSAMGQTQPK</sequence>
<dbReference type="AlphaFoldDB" id="A0A1L6MZ39"/>
<dbReference type="Proteomes" id="UP000185544">
    <property type="component" value="Chromosome"/>
</dbReference>
<dbReference type="STRING" id="1882918.BCY86_08950"/>
<name>A0A1L6MZ39_9BACT</name>
<reference evidence="2 3" key="1">
    <citation type="submission" date="2016-08" db="EMBL/GenBank/DDBJ databases">
        <title>Identification and validation of antigenic proteins from Pajaroellobacter abortibovis using de-novo genome sequence assembly and reverse vaccinology.</title>
        <authorList>
            <person name="Welly B.T."/>
            <person name="Miller M.R."/>
            <person name="Stott J.L."/>
            <person name="Blanchard M.T."/>
            <person name="Islas-Trejo A.D."/>
            <person name="O'Rourke S.M."/>
            <person name="Young A.E."/>
            <person name="Medrano J.F."/>
            <person name="Van Eenennaam A.L."/>
        </authorList>
    </citation>
    <scope>NUCLEOTIDE SEQUENCE [LARGE SCALE GENOMIC DNA]</scope>
    <source>
        <strain evidence="2 3">BTF92-0548A/99-0131</strain>
    </source>
</reference>
<evidence type="ECO:0000313" key="3">
    <source>
        <dbReference type="Proteomes" id="UP000185544"/>
    </source>
</evidence>
<keyword evidence="1" id="KW-1133">Transmembrane helix</keyword>
<evidence type="ECO:0000256" key="1">
    <source>
        <dbReference type="SAM" id="Phobius"/>
    </source>
</evidence>
<keyword evidence="3" id="KW-1185">Reference proteome</keyword>
<keyword evidence="1" id="KW-0472">Membrane</keyword>
<protein>
    <submittedName>
        <fullName evidence="2">Uncharacterized protein</fullName>
    </submittedName>
</protein>
<feature type="transmembrane region" description="Helical" evidence="1">
    <location>
        <begin position="53"/>
        <end position="81"/>
    </location>
</feature>
<feature type="transmembrane region" description="Helical" evidence="1">
    <location>
        <begin position="93"/>
        <end position="111"/>
    </location>
</feature>
<evidence type="ECO:0000313" key="2">
    <source>
        <dbReference type="EMBL" id="APS00792.1"/>
    </source>
</evidence>
<dbReference type="RefSeq" id="WP_075277462.1">
    <property type="nucleotide sequence ID" value="NZ_CP016908.1"/>
</dbReference>
<feature type="transmembrane region" description="Helical" evidence="1">
    <location>
        <begin position="20"/>
        <end position="41"/>
    </location>
</feature>